<sequence>MPDSQLSMHKLTSAYERILNSLTDRYQSEHSDDRWQAFRLHFKDSFPAFFNQLASLYDDQWDFYYFLERCSNIAARFWLDQPAFNRPHANWFESSDCVGASAYVDLFAENISGLENRIAYLEELGVTYLHLMPLFEVPAGDSDGGYAVKDFGQVNPELGTNEDLKRVKSLFIKSNIKLVLDFVFNHVSDQHQWAIKAKQGDERAKRLFWVFENKQDIEQYSTHLRDIFPDKRRGCFTYNAELHAEVWTTFNSYQWDLNYSNPDVFTLMSQELLKIVELGADVVRLDALAFTWKEPGTSCENLNKAHTLVKAFNAFLNMAAPSVVLKSEAIVAPDEVVKYISEDECSLSYNPNLMALLWEALATRQTQLLIEGTQHRTDLPSHTRWVNYLRCHDDIGWAFADHDAWQRGINPFDHRQFLNNFYTGKFEGSFAKGVPFQYNPENGDCRISGTLASLTGVDSNTNIDDLSVKRIIMLHGVIMAFKGVPLLYLGDELATLNDFSYSQHSDKANDSRWVHRVAFGEKNAKKRQLEGTLEHTVFNAIKQQIEIRAEHSVFGHGELNIEPLLHENLFIFHRSQELDRVIVVANFSEHSIQLTNEQRESLGITSCYRDLLGKKIFTTNVSTINPYDIYWLVNQHN</sequence>
<reference evidence="3" key="1">
    <citation type="journal article" date="2019" name="Int. J. Syst. Evol. Microbiol.">
        <title>The Global Catalogue of Microorganisms (GCM) 10K type strain sequencing project: providing services to taxonomists for standard genome sequencing and annotation.</title>
        <authorList>
            <consortium name="The Broad Institute Genomics Platform"/>
            <consortium name="The Broad Institute Genome Sequencing Center for Infectious Disease"/>
            <person name="Wu L."/>
            <person name="Ma J."/>
        </authorList>
    </citation>
    <scope>NUCLEOTIDE SEQUENCE [LARGE SCALE GENOMIC DNA]</scope>
    <source>
        <strain evidence="3">CECT 8288</strain>
    </source>
</reference>
<dbReference type="SUPFAM" id="SSF51445">
    <property type="entry name" value="(Trans)glycosidases"/>
    <property type="match status" value="1"/>
</dbReference>
<dbReference type="PANTHER" id="PTHR10357:SF213">
    <property type="entry name" value="ALPHA AMYLASE CATALYTIC REGION"/>
    <property type="match status" value="1"/>
</dbReference>
<evidence type="ECO:0000313" key="3">
    <source>
        <dbReference type="Proteomes" id="UP001595710"/>
    </source>
</evidence>
<dbReference type="Proteomes" id="UP001595710">
    <property type="component" value="Unassembled WGS sequence"/>
</dbReference>
<dbReference type="Gene3D" id="2.60.40.1180">
    <property type="entry name" value="Golgi alpha-mannosidase II"/>
    <property type="match status" value="1"/>
</dbReference>
<dbReference type="SMART" id="SM00642">
    <property type="entry name" value="Aamy"/>
    <property type="match status" value="1"/>
</dbReference>
<dbReference type="InterPro" id="IPR013780">
    <property type="entry name" value="Glyco_hydro_b"/>
</dbReference>
<dbReference type="EMBL" id="JBHRYN010000022">
    <property type="protein sequence ID" value="MFC3702800.1"/>
    <property type="molecule type" value="Genomic_DNA"/>
</dbReference>
<dbReference type="SUPFAM" id="SSF51011">
    <property type="entry name" value="Glycosyl hydrolase domain"/>
    <property type="match status" value="1"/>
</dbReference>
<dbReference type="Pfam" id="PF00128">
    <property type="entry name" value="Alpha-amylase"/>
    <property type="match status" value="1"/>
</dbReference>
<dbReference type="InterPro" id="IPR045857">
    <property type="entry name" value="O16G_dom_2"/>
</dbReference>
<gene>
    <name evidence="2" type="ORF">ACFOND_14255</name>
</gene>
<dbReference type="Gene3D" id="3.20.20.80">
    <property type="entry name" value="Glycosidases"/>
    <property type="match status" value="1"/>
</dbReference>
<dbReference type="RefSeq" id="WP_377363352.1">
    <property type="nucleotide sequence ID" value="NZ_JBHRYN010000022.1"/>
</dbReference>
<feature type="domain" description="Glycosyl hydrolase family 13 catalytic" evidence="1">
    <location>
        <begin position="101"/>
        <end position="548"/>
    </location>
</feature>
<name>A0ABV7WWG4_9GAMM</name>
<evidence type="ECO:0000313" key="2">
    <source>
        <dbReference type="EMBL" id="MFC3702800.1"/>
    </source>
</evidence>
<dbReference type="Gene3D" id="1.10.1740.10">
    <property type="match status" value="1"/>
</dbReference>
<keyword evidence="3" id="KW-1185">Reference proteome</keyword>
<evidence type="ECO:0000259" key="1">
    <source>
        <dbReference type="SMART" id="SM00642"/>
    </source>
</evidence>
<dbReference type="Gene3D" id="3.90.400.10">
    <property type="entry name" value="Oligo-1,6-glucosidase, Domain 2"/>
    <property type="match status" value="1"/>
</dbReference>
<dbReference type="InterPro" id="IPR044077">
    <property type="entry name" value="Amylosucrase"/>
</dbReference>
<proteinExistence type="predicted"/>
<protein>
    <submittedName>
        <fullName evidence="2">Alpha-amylase family protein</fullName>
    </submittedName>
</protein>
<dbReference type="CDD" id="cd11324">
    <property type="entry name" value="AmyAc_Amylosucrase"/>
    <property type="match status" value="1"/>
</dbReference>
<dbReference type="PANTHER" id="PTHR10357">
    <property type="entry name" value="ALPHA-AMYLASE FAMILY MEMBER"/>
    <property type="match status" value="1"/>
</dbReference>
<comment type="caution">
    <text evidence="2">The sequence shown here is derived from an EMBL/GenBank/DDBJ whole genome shotgun (WGS) entry which is preliminary data.</text>
</comment>
<organism evidence="2 3">
    <name type="scientific">Reinekea marina</name>
    <dbReference type="NCBI Taxonomy" id="1310421"/>
    <lineage>
        <taxon>Bacteria</taxon>
        <taxon>Pseudomonadati</taxon>
        <taxon>Pseudomonadota</taxon>
        <taxon>Gammaproteobacteria</taxon>
        <taxon>Oceanospirillales</taxon>
        <taxon>Saccharospirillaceae</taxon>
        <taxon>Reinekea</taxon>
    </lineage>
</organism>
<dbReference type="InterPro" id="IPR017853">
    <property type="entry name" value="GH"/>
</dbReference>
<dbReference type="InterPro" id="IPR006047">
    <property type="entry name" value="GH13_cat_dom"/>
</dbReference>
<accession>A0ABV7WWG4</accession>